<accession>A0A0T9M4Y2</accession>
<dbReference type="AlphaFoldDB" id="A0A0T9M4Y2"/>
<reference evidence="1 2" key="1">
    <citation type="submission" date="2015-03" db="EMBL/GenBank/DDBJ databases">
        <authorList>
            <person name="Murphy D."/>
        </authorList>
    </citation>
    <scope>NUCLEOTIDE SEQUENCE [LARGE SCALE GENOMIC DNA]</scope>
    <source>
        <strain evidence="1 2">FCF326</strain>
    </source>
</reference>
<protein>
    <submittedName>
        <fullName evidence="1">Uncharacterized protein</fullName>
    </submittedName>
</protein>
<gene>
    <name evidence="1" type="ORF">ERS008491_04220</name>
</gene>
<proteinExistence type="predicted"/>
<organism evidence="1 2">
    <name type="scientific">Yersinia kristensenii</name>
    <dbReference type="NCBI Taxonomy" id="28152"/>
    <lineage>
        <taxon>Bacteria</taxon>
        <taxon>Pseudomonadati</taxon>
        <taxon>Pseudomonadota</taxon>
        <taxon>Gammaproteobacteria</taxon>
        <taxon>Enterobacterales</taxon>
        <taxon>Yersiniaceae</taxon>
        <taxon>Yersinia</taxon>
    </lineage>
</organism>
<dbReference type="EMBL" id="CPYI01000025">
    <property type="protein sequence ID" value="CNF60279.1"/>
    <property type="molecule type" value="Genomic_DNA"/>
</dbReference>
<dbReference type="Proteomes" id="UP000045824">
    <property type="component" value="Unassembled WGS sequence"/>
</dbReference>
<sequence>MTIQRGVIEGITANQRDTRAIRSGRDAGDTQQVIRVTASKTEGTTKMYTSTVDGFAQHRATVIAR</sequence>
<evidence type="ECO:0000313" key="2">
    <source>
        <dbReference type="Proteomes" id="UP000045824"/>
    </source>
</evidence>
<name>A0A0T9M4Y2_YERKR</name>
<evidence type="ECO:0000313" key="1">
    <source>
        <dbReference type="EMBL" id="CNF60279.1"/>
    </source>
</evidence>